<comment type="caution">
    <text evidence="2">The sequence shown here is derived from an EMBL/GenBank/DDBJ whole genome shotgun (WGS) entry which is preliminary data.</text>
</comment>
<feature type="region of interest" description="Disordered" evidence="1">
    <location>
        <begin position="70"/>
        <end position="97"/>
    </location>
</feature>
<protein>
    <submittedName>
        <fullName evidence="2">Uncharacterized protein</fullName>
    </submittedName>
</protein>
<evidence type="ECO:0000256" key="1">
    <source>
        <dbReference type="SAM" id="MobiDB-lite"/>
    </source>
</evidence>
<name>A0AA36FTB2_9BILA</name>
<gene>
    <name evidence="2" type="ORF">MSPICULIGERA_LOCUS5015</name>
</gene>
<dbReference type="EMBL" id="CATQJA010001232">
    <property type="protein sequence ID" value="CAJ0566410.1"/>
    <property type="molecule type" value="Genomic_DNA"/>
</dbReference>
<dbReference type="AlphaFoldDB" id="A0AA36FTB2"/>
<evidence type="ECO:0000313" key="3">
    <source>
        <dbReference type="Proteomes" id="UP001177023"/>
    </source>
</evidence>
<reference evidence="2" key="1">
    <citation type="submission" date="2023-06" db="EMBL/GenBank/DDBJ databases">
        <authorList>
            <person name="Delattre M."/>
        </authorList>
    </citation>
    <scope>NUCLEOTIDE SEQUENCE</scope>
    <source>
        <strain evidence="2">AF72</strain>
    </source>
</reference>
<sequence length="97" mass="10741">MYTHYHIWNSSLTSVKSFNSPIAKKVVASFSDEIPEMEVVNGLKAPESADRIRKVVLKAPRLRTAKRYVVETASSSSASSDDEASDSQSHSVIRKTK</sequence>
<keyword evidence="3" id="KW-1185">Reference proteome</keyword>
<feature type="non-terminal residue" evidence="2">
    <location>
        <position position="1"/>
    </location>
</feature>
<accession>A0AA36FTB2</accession>
<organism evidence="2 3">
    <name type="scientific">Mesorhabditis spiculigera</name>
    <dbReference type="NCBI Taxonomy" id="96644"/>
    <lineage>
        <taxon>Eukaryota</taxon>
        <taxon>Metazoa</taxon>
        <taxon>Ecdysozoa</taxon>
        <taxon>Nematoda</taxon>
        <taxon>Chromadorea</taxon>
        <taxon>Rhabditida</taxon>
        <taxon>Rhabditina</taxon>
        <taxon>Rhabditomorpha</taxon>
        <taxon>Rhabditoidea</taxon>
        <taxon>Rhabditidae</taxon>
        <taxon>Mesorhabditinae</taxon>
        <taxon>Mesorhabditis</taxon>
    </lineage>
</organism>
<dbReference type="Proteomes" id="UP001177023">
    <property type="component" value="Unassembled WGS sequence"/>
</dbReference>
<proteinExistence type="predicted"/>
<evidence type="ECO:0000313" key="2">
    <source>
        <dbReference type="EMBL" id="CAJ0566410.1"/>
    </source>
</evidence>